<dbReference type="GeneID" id="28842571"/>
<dbReference type="PANTHER" id="PTHR35910:SF6">
    <property type="entry name" value="2EXR DOMAIN-CONTAINING PROTEIN"/>
    <property type="match status" value="1"/>
</dbReference>
<reference evidence="2 3" key="1">
    <citation type="submission" date="2016-03" db="EMBL/GenBank/DDBJ databases">
        <title>Comparative genomics of Pseudogymnoascus destructans, the fungus causing white-nose syndrome of bats.</title>
        <authorList>
            <person name="Palmer J.M."/>
            <person name="Drees K.P."/>
            <person name="Foster J.T."/>
            <person name="Lindner D.L."/>
        </authorList>
    </citation>
    <scope>NUCLEOTIDE SEQUENCE [LARGE SCALE GENOMIC DNA]</scope>
    <source>
        <strain evidence="2 3">UAMH 10579</strain>
    </source>
</reference>
<evidence type="ECO:0000259" key="1">
    <source>
        <dbReference type="Pfam" id="PF20150"/>
    </source>
</evidence>
<organism evidence="2 3">
    <name type="scientific">Pseudogymnoascus verrucosus</name>
    <dbReference type="NCBI Taxonomy" id="342668"/>
    <lineage>
        <taxon>Eukaryota</taxon>
        <taxon>Fungi</taxon>
        <taxon>Dikarya</taxon>
        <taxon>Ascomycota</taxon>
        <taxon>Pezizomycotina</taxon>
        <taxon>Leotiomycetes</taxon>
        <taxon>Thelebolales</taxon>
        <taxon>Thelebolaceae</taxon>
        <taxon>Pseudogymnoascus</taxon>
    </lineage>
</organism>
<dbReference type="Proteomes" id="UP000091956">
    <property type="component" value="Unassembled WGS sequence"/>
</dbReference>
<feature type="domain" description="2EXR" evidence="1">
    <location>
        <begin position="18"/>
        <end position="86"/>
    </location>
</feature>
<keyword evidence="3" id="KW-1185">Reference proteome</keyword>
<dbReference type="PANTHER" id="PTHR35910">
    <property type="entry name" value="2EXR DOMAIN-CONTAINING PROTEIN"/>
    <property type="match status" value="1"/>
</dbReference>
<dbReference type="AlphaFoldDB" id="A0A1B8GBI9"/>
<proteinExistence type="predicted"/>
<sequence>MPAPSLPPAPPTQLTSRPNFSDLPMEIQLMIWQFAVASDPAPALILRSYTLNQQTQMLSGRADIPPLLHVCYLSRLLASQRWTLVFPYGVTAILESEWKEKVRREWGGAVKFQGDCFPDLPIEIQAMIWQHAIHSVPGRDFIIRYSSIPQALQIGPAQMRWTEIISPTWTTIPALLHTCQLSRLLAQDRWTLDMPSDPEDGRMVFVDSKTNWVDYLG</sequence>
<dbReference type="Pfam" id="PF20150">
    <property type="entry name" value="2EXR"/>
    <property type="match status" value="2"/>
</dbReference>
<dbReference type="EMBL" id="KV460257">
    <property type="protein sequence ID" value="OBT93147.1"/>
    <property type="molecule type" value="Genomic_DNA"/>
</dbReference>
<dbReference type="InterPro" id="IPR045518">
    <property type="entry name" value="2EXR"/>
</dbReference>
<dbReference type="RefSeq" id="XP_018126880.1">
    <property type="nucleotide sequence ID" value="XM_018278601.1"/>
</dbReference>
<reference evidence="3" key="2">
    <citation type="journal article" date="2018" name="Nat. Commun.">
        <title>Extreme sensitivity to ultraviolet light in the fungal pathogen causing white-nose syndrome of bats.</title>
        <authorList>
            <person name="Palmer J.M."/>
            <person name="Drees K.P."/>
            <person name="Foster J.T."/>
            <person name="Lindner D.L."/>
        </authorList>
    </citation>
    <scope>NUCLEOTIDE SEQUENCE [LARGE SCALE GENOMIC DNA]</scope>
    <source>
        <strain evidence="3">UAMH 10579</strain>
    </source>
</reference>
<protein>
    <recommendedName>
        <fullName evidence="1">2EXR domain-containing protein</fullName>
    </recommendedName>
</protein>
<gene>
    <name evidence="2" type="ORF">VE01_09185</name>
</gene>
<evidence type="ECO:0000313" key="3">
    <source>
        <dbReference type="Proteomes" id="UP000091956"/>
    </source>
</evidence>
<feature type="domain" description="2EXR" evidence="1">
    <location>
        <begin position="116"/>
        <end position="208"/>
    </location>
</feature>
<evidence type="ECO:0000313" key="2">
    <source>
        <dbReference type="EMBL" id="OBT93147.1"/>
    </source>
</evidence>
<accession>A0A1B8GBI9</accession>
<name>A0A1B8GBI9_9PEZI</name>